<comment type="caution">
    <text evidence="4">The sequence shown here is derived from an EMBL/GenBank/DDBJ whole genome shotgun (WGS) entry which is preliminary data.</text>
</comment>
<dbReference type="PROSITE" id="PS50158">
    <property type="entry name" value="ZF_CCHC"/>
    <property type="match status" value="1"/>
</dbReference>
<dbReference type="EMBL" id="JACGWL010000832">
    <property type="protein sequence ID" value="KAK4381681.1"/>
    <property type="molecule type" value="Genomic_DNA"/>
</dbReference>
<reference evidence="4" key="1">
    <citation type="submission" date="2020-06" db="EMBL/GenBank/DDBJ databases">
        <authorList>
            <person name="Li T."/>
            <person name="Hu X."/>
            <person name="Zhang T."/>
            <person name="Song X."/>
            <person name="Zhang H."/>
            <person name="Dai N."/>
            <person name="Sheng W."/>
            <person name="Hou X."/>
            <person name="Wei L."/>
        </authorList>
    </citation>
    <scope>NUCLEOTIDE SEQUENCE</scope>
    <source>
        <strain evidence="4">K16</strain>
        <tissue evidence="4">Leaf</tissue>
    </source>
</reference>
<dbReference type="AlphaFoldDB" id="A0AAE1T5M6"/>
<dbReference type="GO" id="GO:0008270">
    <property type="term" value="F:zinc ion binding"/>
    <property type="evidence" value="ECO:0007669"/>
    <property type="project" value="UniProtKB-KW"/>
</dbReference>
<accession>A0AAE1T5M6</accession>
<dbReference type="Proteomes" id="UP001289374">
    <property type="component" value="Unassembled WGS sequence"/>
</dbReference>
<dbReference type="GO" id="GO:0003676">
    <property type="term" value="F:nucleic acid binding"/>
    <property type="evidence" value="ECO:0007669"/>
    <property type="project" value="InterPro"/>
</dbReference>
<proteinExistence type="predicted"/>
<feature type="compositionally biased region" description="Basic and acidic residues" evidence="2">
    <location>
        <begin position="165"/>
        <end position="186"/>
    </location>
</feature>
<organism evidence="4 5">
    <name type="scientific">Sesamum angolense</name>
    <dbReference type="NCBI Taxonomy" id="2727404"/>
    <lineage>
        <taxon>Eukaryota</taxon>
        <taxon>Viridiplantae</taxon>
        <taxon>Streptophyta</taxon>
        <taxon>Embryophyta</taxon>
        <taxon>Tracheophyta</taxon>
        <taxon>Spermatophyta</taxon>
        <taxon>Magnoliopsida</taxon>
        <taxon>eudicotyledons</taxon>
        <taxon>Gunneridae</taxon>
        <taxon>Pentapetalae</taxon>
        <taxon>asterids</taxon>
        <taxon>lamiids</taxon>
        <taxon>Lamiales</taxon>
        <taxon>Pedaliaceae</taxon>
        <taxon>Sesamum</taxon>
    </lineage>
</organism>
<reference evidence="4" key="2">
    <citation type="journal article" date="2024" name="Plant">
        <title>Genomic evolution and insights into agronomic trait innovations of Sesamum species.</title>
        <authorList>
            <person name="Miao H."/>
            <person name="Wang L."/>
            <person name="Qu L."/>
            <person name="Liu H."/>
            <person name="Sun Y."/>
            <person name="Le M."/>
            <person name="Wang Q."/>
            <person name="Wei S."/>
            <person name="Zheng Y."/>
            <person name="Lin W."/>
            <person name="Duan Y."/>
            <person name="Cao H."/>
            <person name="Xiong S."/>
            <person name="Wang X."/>
            <person name="Wei L."/>
            <person name="Li C."/>
            <person name="Ma Q."/>
            <person name="Ju M."/>
            <person name="Zhao R."/>
            <person name="Li G."/>
            <person name="Mu C."/>
            <person name="Tian Q."/>
            <person name="Mei H."/>
            <person name="Zhang T."/>
            <person name="Gao T."/>
            <person name="Zhang H."/>
        </authorList>
    </citation>
    <scope>NUCLEOTIDE SEQUENCE</scope>
    <source>
        <strain evidence="4">K16</strain>
    </source>
</reference>
<keyword evidence="1" id="KW-0479">Metal-binding</keyword>
<evidence type="ECO:0000256" key="1">
    <source>
        <dbReference type="PROSITE-ProRule" id="PRU00047"/>
    </source>
</evidence>
<gene>
    <name evidence="4" type="ORF">Sango_2731400</name>
</gene>
<sequence length="277" mass="30961">MKKLLSKEFNIIDKIATDLCPYWLERTDNRATGVHSIDAILTLSAQLVAFMHTVNNSLQMVAIIGNSAPIGPCGACGQMGHLSQNCKVRSPFSIHEDANFVSHDHSGHPIPKLRNIDSKFESASETIGKYSLWKKKGQLPSDTEKNQWSKSMQSPLSGNTVGNEPPKEQVEEAQAQKEQEPQEETKGNPLKLNVDVVPLYIPYPKRILKANLYKQFGKFLEIFKKIHINISLINALSQIPSTGKFLKEVSTNKRKWKGGETVKLNEECSAILQNKLP</sequence>
<protein>
    <recommendedName>
        <fullName evidence="3">CCHC-type domain-containing protein</fullName>
    </recommendedName>
</protein>
<evidence type="ECO:0000256" key="2">
    <source>
        <dbReference type="SAM" id="MobiDB-lite"/>
    </source>
</evidence>
<keyword evidence="1" id="KW-0862">Zinc</keyword>
<keyword evidence="5" id="KW-1185">Reference proteome</keyword>
<feature type="domain" description="CCHC-type" evidence="3">
    <location>
        <begin position="73"/>
        <end position="87"/>
    </location>
</feature>
<keyword evidence="1" id="KW-0863">Zinc-finger</keyword>
<name>A0AAE1T5M6_9LAMI</name>
<evidence type="ECO:0000313" key="5">
    <source>
        <dbReference type="Proteomes" id="UP001289374"/>
    </source>
</evidence>
<evidence type="ECO:0000259" key="3">
    <source>
        <dbReference type="PROSITE" id="PS50158"/>
    </source>
</evidence>
<dbReference type="InterPro" id="IPR001878">
    <property type="entry name" value="Znf_CCHC"/>
</dbReference>
<feature type="region of interest" description="Disordered" evidence="2">
    <location>
        <begin position="138"/>
        <end position="189"/>
    </location>
</feature>
<feature type="compositionally biased region" description="Polar residues" evidence="2">
    <location>
        <begin position="148"/>
        <end position="162"/>
    </location>
</feature>
<evidence type="ECO:0000313" key="4">
    <source>
        <dbReference type="EMBL" id="KAK4381681.1"/>
    </source>
</evidence>